<comment type="caution">
    <text evidence="2">The sequence shown here is derived from an EMBL/GenBank/DDBJ whole genome shotgun (WGS) entry which is preliminary data.</text>
</comment>
<name>A0A9W8BHF7_9FUNG</name>
<dbReference type="Proteomes" id="UP001150907">
    <property type="component" value="Unassembled WGS sequence"/>
</dbReference>
<evidence type="ECO:0000313" key="3">
    <source>
        <dbReference type="Proteomes" id="UP001150907"/>
    </source>
</evidence>
<gene>
    <name evidence="2" type="ORF">H4R26_000946</name>
</gene>
<dbReference type="EMBL" id="JANBQF010000034">
    <property type="protein sequence ID" value="KAJ2007180.1"/>
    <property type="molecule type" value="Genomic_DNA"/>
</dbReference>
<accession>A0A9W8BHF7</accession>
<organism evidence="2 3">
    <name type="scientific">Coemansia thaxteri</name>
    <dbReference type="NCBI Taxonomy" id="2663907"/>
    <lineage>
        <taxon>Eukaryota</taxon>
        <taxon>Fungi</taxon>
        <taxon>Fungi incertae sedis</taxon>
        <taxon>Zoopagomycota</taxon>
        <taxon>Kickxellomycotina</taxon>
        <taxon>Kickxellomycetes</taxon>
        <taxon>Kickxellales</taxon>
        <taxon>Kickxellaceae</taxon>
        <taxon>Coemansia</taxon>
    </lineage>
</organism>
<reference evidence="2" key="1">
    <citation type="submission" date="2022-07" db="EMBL/GenBank/DDBJ databases">
        <title>Phylogenomic reconstructions and comparative analyses of Kickxellomycotina fungi.</title>
        <authorList>
            <person name="Reynolds N.K."/>
            <person name="Stajich J.E."/>
            <person name="Barry K."/>
            <person name="Grigoriev I.V."/>
            <person name="Crous P."/>
            <person name="Smith M.E."/>
        </authorList>
    </citation>
    <scope>NUCLEOTIDE SEQUENCE</scope>
    <source>
        <strain evidence="2">IMI 214461</strain>
    </source>
</reference>
<keyword evidence="3" id="KW-1185">Reference proteome</keyword>
<evidence type="ECO:0000256" key="1">
    <source>
        <dbReference type="SAM" id="MobiDB-lite"/>
    </source>
</evidence>
<proteinExistence type="predicted"/>
<feature type="compositionally biased region" description="Basic and acidic residues" evidence="1">
    <location>
        <begin position="138"/>
        <end position="161"/>
    </location>
</feature>
<dbReference type="AlphaFoldDB" id="A0A9W8BHF7"/>
<sequence length="245" mass="26699">MPNNRDMKTISMRLTPLLREMAGTLERVGESDTSDDDVDGAVGLAQRAPTSKAKTVKKALAQHELTACGLLSAGPRKVTRVVKTRKHDSVMGEGLVASEEMKTRTTPDDSDTAGGLSQRSHSPMVGDIGNLRRFIRDKSEHRDAIEPRDVMLPESSHDSRRPPSAYKPPLMGIDASFVPPELAERSVDPATWECFADALNAAIPRSTQEVENQITRWNTDAFDSLGFCIRLVSLDSGLTLSVTGN</sequence>
<feature type="region of interest" description="Disordered" evidence="1">
    <location>
        <begin position="26"/>
        <end position="52"/>
    </location>
</feature>
<feature type="region of interest" description="Disordered" evidence="1">
    <location>
        <begin position="98"/>
        <end position="126"/>
    </location>
</feature>
<evidence type="ECO:0000313" key="2">
    <source>
        <dbReference type="EMBL" id="KAJ2007180.1"/>
    </source>
</evidence>
<feature type="region of interest" description="Disordered" evidence="1">
    <location>
        <begin position="138"/>
        <end position="166"/>
    </location>
</feature>
<protein>
    <submittedName>
        <fullName evidence="2">Uncharacterized protein</fullName>
    </submittedName>
</protein>
<dbReference type="OrthoDB" id="5527840at2759"/>